<keyword evidence="3" id="KW-1185">Reference proteome</keyword>
<dbReference type="AlphaFoldDB" id="A0A8H2QK68"/>
<evidence type="ECO:0000313" key="3">
    <source>
        <dbReference type="Proteomes" id="UP000323324"/>
    </source>
</evidence>
<dbReference type="PROSITE" id="PS51257">
    <property type="entry name" value="PROKAR_LIPOPROTEIN"/>
    <property type="match status" value="1"/>
</dbReference>
<dbReference type="InterPro" id="IPR018673">
    <property type="entry name" value="DUF2141"/>
</dbReference>
<dbReference type="RefSeq" id="WP_148368777.1">
    <property type="nucleotide sequence ID" value="NZ_VSKM01000003.1"/>
</dbReference>
<dbReference type="Proteomes" id="UP000323324">
    <property type="component" value="Unassembled WGS sequence"/>
</dbReference>
<protein>
    <submittedName>
        <fullName evidence="2">DUF2141 domain-containing protein</fullName>
    </submittedName>
</protein>
<reference evidence="2 3" key="1">
    <citation type="submission" date="2019-08" db="EMBL/GenBank/DDBJ databases">
        <title>Genomes of Antarctic Bizionia species.</title>
        <authorList>
            <person name="Bowman J.P."/>
        </authorList>
    </citation>
    <scope>NUCLEOTIDE SEQUENCE [LARGE SCALE GENOMIC DNA]</scope>
    <source>
        <strain evidence="2 3">HFD</strain>
    </source>
</reference>
<organism evidence="2 3">
    <name type="scientific">Bizionia saleffrena</name>
    <dbReference type="NCBI Taxonomy" id="291189"/>
    <lineage>
        <taxon>Bacteria</taxon>
        <taxon>Pseudomonadati</taxon>
        <taxon>Bacteroidota</taxon>
        <taxon>Flavobacteriia</taxon>
        <taxon>Flavobacteriales</taxon>
        <taxon>Flavobacteriaceae</taxon>
        <taxon>Bizionia</taxon>
    </lineage>
</organism>
<keyword evidence="1" id="KW-0732">Signal</keyword>
<evidence type="ECO:0000256" key="1">
    <source>
        <dbReference type="SAM" id="SignalP"/>
    </source>
</evidence>
<comment type="caution">
    <text evidence="2">The sequence shown here is derived from an EMBL/GenBank/DDBJ whole genome shotgun (WGS) entry which is preliminary data.</text>
</comment>
<sequence>MKSILLFIICLSLSISCWAQSDNTITITINNIKNDTGKILLGLHTENTFMKTEALQKSAIEIIEGKIKVTFNNVTAGEYAILVLHDENNNGKMDFTPNGMPKEDYGLSNNAMNFGPPQFSDAKFEVTTEDITLNILL</sequence>
<feature type="signal peptide" evidence="1">
    <location>
        <begin position="1"/>
        <end position="19"/>
    </location>
</feature>
<name>A0A8H2QK68_9FLAO</name>
<accession>A0A8H2QK68</accession>
<evidence type="ECO:0000313" key="2">
    <source>
        <dbReference type="EMBL" id="TYB77489.1"/>
    </source>
</evidence>
<dbReference type="EMBL" id="VSKM01000003">
    <property type="protein sequence ID" value="TYB77489.1"/>
    <property type="molecule type" value="Genomic_DNA"/>
</dbReference>
<dbReference type="Pfam" id="PF09912">
    <property type="entry name" value="DUF2141"/>
    <property type="match status" value="1"/>
</dbReference>
<feature type="chain" id="PRO_5034061981" evidence="1">
    <location>
        <begin position="20"/>
        <end position="137"/>
    </location>
</feature>
<proteinExistence type="predicted"/>
<gene>
    <name evidence="2" type="ORF">ES676_04125</name>
</gene>